<dbReference type="EC" id="2.4.1.-" evidence="13"/>
<keyword evidence="8" id="KW-0735">Signal-anchor</keyword>
<protein>
    <recommendedName>
        <fullName evidence="13">Hexosyltransferase</fullName>
        <ecNumber evidence="13">2.4.1.-</ecNumber>
    </recommendedName>
</protein>
<dbReference type="InParanoid" id="A0A1W0W0V3"/>
<dbReference type="EMBL" id="CM000762">
    <property type="protein sequence ID" value="OQU87975.1"/>
    <property type="molecule type" value="Genomic_DNA"/>
</dbReference>
<dbReference type="InterPro" id="IPR002659">
    <property type="entry name" value="Glyco_trans_31"/>
</dbReference>
<keyword evidence="11" id="KW-0472">Membrane</keyword>
<evidence type="ECO:0000313" key="16">
    <source>
        <dbReference type="EMBL" id="OQU87975.1"/>
    </source>
</evidence>
<feature type="region of interest" description="Disordered" evidence="14">
    <location>
        <begin position="1"/>
        <end position="21"/>
    </location>
</feature>
<evidence type="ECO:0000256" key="14">
    <source>
        <dbReference type="SAM" id="MobiDB-lite"/>
    </source>
</evidence>
<proteinExistence type="inferred from homology"/>
<gene>
    <name evidence="16" type="ORF">SORBI_3003G375300</name>
</gene>
<dbReference type="UniPathway" id="UPA00378"/>
<comment type="cofactor">
    <cofactor evidence="1 13">
        <name>Mn(2+)</name>
        <dbReference type="ChEBI" id="CHEBI:29035"/>
    </cofactor>
</comment>
<keyword evidence="17" id="KW-1185">Reference proteome</keyword>
<evidence type="ECO:0000256" key="2">
    <source>
        <dbReference type="ARBA" id="ARBA00004323"/>
    </source>
</evidence>
<evidence type="ECO:0000256" key="5">
    <source>
        <dbReference type="ARBA" id="ARBA00022676"/>
    </source>
</evidence>
<dbReference type="PANTHER" id="PTHR11214">
    <property type="entry name" value="BETA-1,3-N-ACETYLGLUCOSAMINYLTRANSFERASE"/>
    <property type="match status" value="1"/>
</dbReference>
<keyword evidence="12 13" id="KW-0464">Manganese</keyword>
<dbReference type="ExpressionAtlas" id="A0A1W0W0V3">
    <property type="expression patterns" value="baseline"/>
</dbReference>
<comment type="similarity">
    <text evidence="4 13">Belongs to the glycosyltransferase 31 family.</text>
</comment>
<dbReference type="PANTHER" id="PTHR11214:SF357">
    <property type="entry name" value="HEXOSYLTRANSFERASE"/>
    <property type="match status" value="1"/>
</dbReference>
<dbReference type="Proteomes" id="UP000000768">
    <property type="component" value="Chromosome 3"/>
</dbReference>
<evidence type="ECO:0000256" key="6">
    <source>
        <dbReference type="ARBA" id="ARBA00022679"/>
    </source>
</evidence>
<dbReference type="Gramene" id="OQU87975">
    <property type="protein sequence ID" value="OQU87975"/>
    <property type="gene ID" value="SORBI_3003G375300"/>
</dbReference>
<comment type="subcellular location">
    <subcellularLocation>
        <location evidence="2 13">Golgi apparatus membrane</location>
        <topology evidence="2 13">Single-pass type II membrane protein</topology>
    </subcellularLocation>
</comment>
<organism evidence="16 17">
    <name type="scientific">Sorghum bicolor</name>
    <name type="common">Sorghum</name>
    <name type="synonym">Sorghum vulgare</name>
    <dbReference type="NCBI Taxonomy" id="4558"/>
    <lineage>
        <taxon>Eukaryota</taxon>
        <taxon>Viridiplantae</taxon>
        <taxon>Streptophyta</taxon>
        <taxon>Embryophyta</taxon>
        <taxon>Tracheophyta</taxon>
        <taxon>Spermatophyta</taxon>
        <taxon>Magnoliopsida</taxon>
        <taxon>Liliopsida</taxon>
        <taxon>Poales</taxon>
        <taxon>Poaceae</taxon>
        <taxon>PACMAD clade</taxon>
        <taxon>Panicoideae</taxon>
        <taxon>Andropogonodae</taxon>
        <taxon>Andropogoneae</taxon>
        <taxon>Sorghinae</taxon>
        <taxon>Sorghum</taxon>
    </lineage>
</organism>
<feature type="domain" description="DUF4094" evidence="15">
    <location>
        <begin position="23"/>
        <end position="116"/>
    </location>
</feature>
<name>A0A1W0W0V3_SORBI</name>
<keyword evidence="10 13" id="KW-0333">Golgi apparatus</keyword>
<evidence type="ECO:0000256" key="10">
    <source>
        <dbReference type="ARBA" id="ARBA00023034"/>
    </source>
</evidence>
<sequence>MMALTERQPQLEKKPPRGKAPLSGKAVVALCVTSFVVGLLLSGNVSLMSASASVSSSRDSAENEKSIRVSGCDNKRKLGENHPNDLLNEVSRTHEAIQSLDKAVSTLEMEMAVERARSGGGSGAAVASGGRTPQKAFVVVGINTAFTSKKRRDSLRDTWVPRGDKLRKLEQEKGIVIRFVIGHSGTPGGGALDRALDAEEAETRDFLRLDHAEGYHELSSKTRTYFTTAVATWDADFYVKVDDDIHLNLGMLSSRLAKHRTRPRVYVGCMKSGPVLSQKGVKYHEPEYWKFGDEGNKYFRHATGQIYAISKDLAAYISINQLLFPDGHICILYLALCHVWPRSSVPNDVRTCMVSRPILHRFANEDVSLGAWLIGLEVEHVDDRSMCCATPPACGCVSVCAQTASGRSELGTCAWRPSTGRAAASASRWTGCGTSTRRAAKAKGPSGTPPHEIGYLAGTVDVCVELHLLASNFLKMRRREGRALEPLFTMNIPHGEYGRFT</sequence>
<dbReference type="InterPro" id="IPR025298">
    <property type="entry name" value="DUF4094"/>
</dbReference>
<evidence type="ECO:0000256" key="13">
    <source>
        <dbReference type="RuleBase" id="RU363063"/>
    </source>
</evidence>
<evidence type="ECO:0000256" key="3">
    <source>
        <dbReference type="ARBA" id="ARBA00004922"/>
    </source>
</evidence>
<evidence type="ECO:0000256" key="1">
    <source>
        <dbReference type="ARBA" id="ARBA00001936"/>
    </source>
</evidence>
<evidence type="ECO:0000256" key="8">
    <source>
        <dbReference type="ARBA" id="ARBA00022968"/>
    </source>
</evidence>
<evidence type="ECO:0000256" key="11">
    <source>
        <dbReference type="ARBA" id="ARBA00023136"/>
    </source>
</evidence>
<keyword evidence="9" id="KW-1133">Transmembrane helix</keyword>
<evidence type="ECO:0000256" key="12">
    <source>
        <dbReference type="ARBA" id="ARBA00023211"/>
    </source>
</evidence>
<evidence type="ECO:0000259" key="15">
    <source>
        <dbReference type="Pfam" id="PF13334"/>
    </source>
</evidence>
<comment type="pathway">
    <text evidence="3">Protein modification; protein glycosylation.</text>
</comment>
<evidence type="ECO:0000256" key="9">
    <source>
        <dbReference type="ARBA" id="ARBA00022989"/>
    </source>
</evidence>
<evidence type="ECO:0000256" key="7">
    <source>
        <dbReference type="ARBA" id="ARBA00022692"/>
    </source>
</evidence>
<reference evidence="17" key="2">
    <citation type="journal article" date="2018" name="Plant J.">
        <title>The Sorghum bicolor reference genome: improved assembly, gene annotations, a transcriptome atlas, and signatures of genome organization.</title>
        <authorList>
            <person name="McCormick R.F."/>
            <person name="Truong S.K."/>
            <person name="Sreedasyam A."/>
            <person name="Jenkins J."/>
            <person name="Shu S."/>
            <person name="Sims D."/>
            <person name="Kennedy M."/>
            <person name="Amirebrahimi M."/>
            <person name="Weers B.D."/>
            <person name="McKinley B."/>
            <person name="Mattison A."/>
            <person name="Morishige D.T."/>
            <person name="Grimwood J."/>
            <person name="Schmutz J."/>
            <person name="Mullet J.E."/>
        </authorList>
    </citation>
    <scope>NUCLEOTIDE SEQUENCE [LARGE SCALE GENOMIC DNA]</scope>
    <source>
        <strain evidence="17">cv. BTx623</strain>
    </source>
</reference>
<evidence type="ECO:0000256" key="4">
    <source>
        <dbReference type="ARBA" id="ARBA00008661"/>
    </source>
</evidence>
<keyword evidence="5 13" id="KW-0328">Glycosyltransferase</keyword>
<accession>A0A1W0W0V3</accession>
<reference evidence="16 17" key="1">
    <citation type="journal article" date="2009" name="Nature">
        <title>The Sorghum bicolor genome and the diversification of grasses.</title>
        <authorList>
            <person name="Paterson A.H."/>
            <person name="Bowers J.E."/>
            <person name="Bruggmann R."/>
            <person name="Dubchak I."/>
            <person name="Grimwood J."/>
            <person name="Gundlach H."/>
            <person name="Haberer G."/>
            <person name="Hellsten U."/>
            <person name="Mitros T."/>
            <person name="Poliakov A."/>
            <person name="Schmutz J."/>
            <person name="Spannagl M."/>
            <person name="Tang H."/>
            <person name="Wang X."/>
            <person name="Wicker T."/>
            <person name="Bharti A.K."/>
            <person name="Chapman J."/>
            <person name="Feltus F.A."/>
            <person name="Gowik U."/>
            <person name="Grigoriev I.V."/>
            <person name="Lyons E."/>
            <person name="Maher C.A."/>
            <person name="Martis M."/>
            <person name="Narechania A."/>
            <person name="Otillar R.P."/>
            <person name="Penning B.W."/>
            <person name="Salamov A.A."/>
            <person name="Wang Y."/>
            <person name="Zhang L."/>
            <person name="Carpita N.C."/>
            <person name="Freeling M."/>
            <person name="Gingle A.R."/>
            <person name="Hash C.T."/>
            <person name="Keller B."/>
            <person name="Klein P."/>
            <person name="Kresovich S."/>
            <person name="McCann M.C."/>
            <person name="Ming R."/>
            <person name="Peterson D.G."/>
            <person name="Mehboob-ur-Rahman"/>
            <person name="Ware D."/>
            <person name="Westhoff P."/>
            <person name="Mayer K.F."/>
            <person name="Messing J."/>
            <person name="Rokhsar D.S."/>
        </authorList>
    </citation>
    <scope>NUCLEOTIDE SEQUENCE [LARGE SCALE GENOMIC DNA]</scope>
    <source>
        <strain evidence="17">cv. BTx623</strain>
    </source>
</reference>
<evidence type="ECO:0000313" key="17">
    <source>
        <dbReference type="Proteomes" id="UP000000768"/>
    </source>
</evidence>
<dbReference type="Pfam" id="PF01762">
    <property type="entry name" value="Galactosyl_T"/>
    <property type="match status" value="1"/>
</dbReference>
<keyword evidence="7" id="KW-0812">Transmembrane</keyword>
<dbReference type="Gene3D" id="3.90.550.50">
    <property type="match status" value="1"/>
</dbReference>
<dbReference type="GO" id="GO:0000139">
    <property type="term" value="C:Golgi membrane"/>
    <property type="evidence" value="ECO:0000318"/>
    <property type="project" value="GO_Central"/>
</dbReference>
<dbReference type="Pfam" id="PF13334">
    <property type="entry name" value="DUF4094"/>
    <property type="match status" value="1"/>
</dbReference>
<keyword evidence="6" id="KW-0808">Transferase</keyword>
<dbReference type="GO" id="GO:0008378">
    <property type="term" value="F:galactosyltransferase activity"/>
    <property type="evidence" value="ECO:0000318"/>
    <property type="project" value="GO_Central"/>
</dbReference>
<dbReference type="AlphaFoldDB" id="A0A1W0W0V3"/>